<name>A0ACC0UMC5_9AGAM</name>
<sequence length="189" mass="20934">MHSLVALPRTFHLSSLQRIESAEPAPRVRRCWLRKHSSPDTSYLPFGVGFVVLFAHTLPIVKLFFLCSFLCKPSFSSRIVLPSLSSSSRGEVDSLHSFLSVSFPLSYSFTLTLLLFGRRLFCIAHDGLIPTSFLPSLILQSPEQSPSFPLSRLCTNIALSSLCTRVIHSRNGLKGLSISCNVCYNNKGS</sequence>
<protein>
    <submittedName>
        <fullName evidence="1">Uncharacterized protein</fullName>
    </submittedName>
</protein>
<comment type="caution">
    <text evidence="1">The sequence shown here is derived from an EMBL/GenBank/DDBJ whole genome shotgun (WGS) entry which is preliminary data.</text>
</comment>
<proteinExistence type="predicted"/>
<evidence type="ECO:0000313" key="2">
    <source>
        <dbReference type="Proteomes" id="UP001207468"/>
    </source>
</evidence>
<gene>
    <name evidence="1" type="ORF">F5148DRAFT_643634</name>
</gene>
<accession>A0ACC0UMC5</accession>
<evidence type="ECO:0000313" key="1">
    <source>
        <dbReference type="EMBL" id="KAI9512788.1"/>
    </source>
</evidence>
<reference evidence="1" key="1">
    <citation type="submission" date="2021-03" db="EMBL/GenBank/DDBJ databases">
        <title>Evolutionary priming and transition to the ectomycorrhizal habit in an iconic lineage of mushroom-forming fungi: is preadaptation a requirement?</title>
        <authorList>
            <consortium name="DOE Joint Genome Institute"/>
            <person name="Looney B.P."/>
            <person name="Miyauchi S."/>
            <person name="Morin E."/>
            <person name="Drula E."/>
            <person name="Courty P.E."/>
            <person name="Chicoki N."/>
            <person name="Fauchery L."/>
            <person name="Kohler A."/>
            <person name="Kuo A."/>
            <person name="LaButti K."/>
            <person name="Pangilinan J."/>
            <person name="Lipzen A."/>
            <person name="Riley R."/>
            <person name="Andreopoulos W."/>
            <person name="He G."/>
            <person name="Johnson J."/>
            <person name="Barry K.W."/>
            <person name="Grigoriev I.V."/>
            <person name="Nagy L."/>
            <person name="Hibbett D."/>
            <person name="Henrissat B."/>
            <person name="Matheny P.B."/>
            <person name="Labbe J."/>
            <person name="Martin A.F."/>
        </authorList>
    </citation>
    <scope>NUCLEOTIDE SEQUENCE</scope>
    <source>
        <strain evidence="1">BPL698</strain>
    </source>
</reference>
<dbReference type="Proteomes" id="UP001207468">
    <property type="component" value="Unassembled WGS sequence"/>
</dbReference>
<keyword evidence="2" id="KW-1185">Reference proteome</keyword>
<dbReference type="EMBL" id="JAGFNK010000005">
    <property type="protein sequence ID" value="KAI9512788.1"/>
    <property type="molecule type" value="Genomic_DNA"/>
</dbReference>
<organism evidence="1 2">
    <name type="scientific">Russula earlei</name>
    <dbReference type="NCBI Taxonomy" id="71964"/>
    <lineage>
        <taxon>Eukaryota</taxon>
        <taxon>Fungi</taxon>
        <taxon>Dikarya</taxon>
        <taxon>Basidiomycota</taxon>
        <taxon>Agaricomycotina</taxon>
        <taxon>Agaricomycetes</taxon>
        <taxon>Russulales</taxon>
        <taxon>Russulaceae</taxon>
        <taxon>Russula</taxon>
    </lineage>
</organism>